<dbReference type="Proteomes" id="UP000054815">
    <property type="component" value="Unassembled WGS sequence"/>
</dbReference>
<feature type="chain" id="PRO_5012113629" description="Secreted protein" evidence="1">
    <location>
        <begin position="16"/>
        <end position="88"/>
    </location>
</feature>
<reference evidence="2 3" key="1">
    <citation type="submission" date="2015-01" db="EMBL/GenBank/DDBJ databases">
        <title>Evolution of Trichinella species and genotypes.</title>
        <authorList>
            <person name="Korhonen P.K."/>
            <person name="Edoardo P."/>
            <person name="Giuseppe L.R."/>
            <person name="Gasser R.B."/>
        </authorList>
    </citation>
    <scope>NUCLEOTIDE SEQUENCE [LARGE SCALE GENOMIC DNA]</scope>
    <source>
        <strain evidence="2">ISS141</strain>
    </source>
</reference>
<name>A0A0V0Y4G3_TRIPS</name>
<comment type="caution">
    <text evidence="2">The sequence shown here is derived from an EMBL/GenBank/DDBJ whole genome shotgun (WGS) entry which is preliminary data.</text>
</comment>
<evidence type="ECO:0000256" key="1">
    <source>
        <dbReference type="SAM" id="SignalP"/>
    </source>
</evidence>
<gene>
    <name evidence="2" type="ORF">T4E_455</name>
</gene>
<evidence type="ECO:0000313" key="3">
    <source>
        <dbReference type="Proteomes" id="UP000054815"/>
    </source>
</evidence>
<protein>
    <recommendedName>
        <fullName evidence="4">Secreted protein</fullName>
    </recommendedName>
</protein>
<evidence type="ECO:0000313" key="2">
    <source>
        <dbReference type="EMBL" id="KRX95176.1"/>
    </source>
</evidence>
<proteinExistence type="predicted"/>
<dbReference type="EMBL" id="JYDU01000060">
    <property type="protein sequence ID" value="KRX95176.1"/>
    <property type="molecule type" value="Genomic_DNA"/>
</dbReference>
<organism evidence="2 3">
    <name type="scientific">Trichinella pseudospiralis</name>
    <name type="common">Parasitic roundworm</name>
    <dbReference type="NCBI Taxonomy" id="6337"/>
    <lineage>
        <taxon>Eukaryota</taxon>
        <taxon>Metazoa</taxon>
        <taxon>Ecdysozoa</taxon>
        <taxon>Nematoda</taxon>
        <taxon>Enoplea</taxon>
        <taxon>Dorylaimia</taxon>
        <taxon>Trichinellida</taxon>
        <taxon>Trichinellidae</taxon>
        <taxon>Trichinella</taxon>
    </lineage>
</organism>
<keyword evidence="1" id="KW-0732">Signal</keyword>
<sequence>MLLHMIMMIYGKLWSLLCHHRSFYPASGLHPATLPHEVSMKASERSQRVTVPEYCIIRIHTKFGTSRSLKMVHQVSDKQPKGNGANNL</sequence>
<evidence type="ECO:0008006" key="4">
    <source>
        <dbReference type="Google" id="ProtNLM"/>
    </source>
</evidence>
<dbReference type="AlphaFoldDB" id="A0A0V0Y4G3"/>
<accession>A0A0V0Y4G3</accession>
<feature type="signal peptide" evidence="1">
    <location>
        <begin position="1"/>
        <end position="15"/>
    </location>
</feature>